<reference evidence="2 3" key="1">
    <citation type="submission" date="2023-03" db="EMBL/GenBank/DDBJ databases">
        <title>Genome sequence of Lichtheimia ornata CBS 291.66.</title>
        <authorList>
            <person name="Mohabir J.T."/>
            <person name="Shea T.P."/>
            <person name="Kurbessoian T."/>
            <person name="Berby B."/>
            <person name="Fontaine J."/>
            <person name="Livny J."/>
            <person name="Gnirke A."/>
            <person name="Stajich J.E."/>
            <person name="Cuomo C.A."/>
        </authorList>
    </citation>
    <scope>NUCLEOTIDE SEQUENCE [LARGE SCALE GENOMIC DNA]</scope>
    <source>
        <strain evidence="2">CBS 291.66</strain>
    </source>
</reference>
<dbReference type="Gene3D" id="1.10.472.10">
    <property type="entry name" value="Cyclin-like"/>
    <property type="match status" value="1"/>
</dbReference>
<dbReference type="EMBL" id="JARTCD010000013">
    <property type="protein sequence ID" value="KAJ8660446.1"/>
    <property type="molecule type" value="Genomic_DNA"/>
</dbReference>
<evidence type="ECO:0000256" key="1">
    <source>
        <dbReference type="SAM" id="MobiDB-lite"/>
    </source>
</evidence>
<feature type="compositionally biased region" description="Low complexity" evidence="1">
    <location>
        <begin position="561"/>
        <end position="573"/>
    </location>
</feature>
<feature type="compositionally biased region" description="Polar residues" evidence="1">
    <location>
        <begin position="433"/>
        <end position="457"/>
    </location>
</feature>
<feature type="compositionally biased region" description="Pro residues" evidence="1">
    <location>
        <begin position="676"/>
        <end position="688"/>
    </location>
</feature>
<feature type="compositionally biased region" description="Low complexity" evidence="1">
    <location>
        <begin position="370"/>
        <end position="387"/>
    </location>
</feature>
<feature type="compositionally biased region" description="Gly residues" evidence="1">
    <location>
        <begin position="579"/>
        <end position="588"/>
    </location>
</feature>
<dbReference type="RefSeq" id="XP_058345359.1">
    <property type="nucleotide sequence ID" value="XM_058483970.1"/>
</dbReference>
<dbReference type="GO" id="GO:0000307">
    <property type="term" value="C:cyclin-dependent protein kinase holoenzyme complex"/>
    <property type="evidence" value="ECO:0007669"/>
    <property type="project" value="TreeGrafter"/>
</dbReference>
<dbReference type="Pfam" id="PF08613">
    <property type="entry name" value="Cyclin"/>
    <property type="match status" value="1"/>
</dbReference>
<dbReference type="GO" id="GO:0019901">
    <property type="term" value="F:protein kinase binding"/>
    <property type="evidence" value="ECO:0007669"/>
    <property type="project" value="InterPro"/>
</dbReference>
<feature type="region of interest" description="Disordered" evidence="1">
    <location>
        <begin position="358"/>
        <end position="475"/>
    </location>
</feature>
<sequence length="754" mass="82220">MYPHYHHQPVDATTNAVPGSLYQQPRHVGQQYHHPIAHHPSVPTQAPTPTRHAVYQPPPQPAAPPEPLPSASDVQHTLGLNLPQMAEFASSMVYLMWHARRPSVMALHDASKSAGGPNTAEQDAQSRETAHIANATSSAFKKFSRQILHATQLSESVVMLSLKYIAMLLQRNPNIQGAEGSEYRLFTVALMLANKFLDDNTFTNKTWSDVSGMKVTDLNIMELEFLDVLHFGLFVKKDEFERWKVALVNFKNQLHSVYQAQEQQQRQKMIEASLKSVGLSMLQPQEQGWPATSHEMARQSTPTQQQQPQQPQTSMQQQYHQQYLYLLSKAQQPQFPTQPINQPLARVPLRIPAQPVYMNAPTYSSSSHIAPQPQQTAPVQAQQQQQQPPQPPPPQSNVYDAPMVVSSTPATANIPPPTSRHHYPQQPPPPPSQIDTQYSTQYASRPQQQPPSASMSKPATRPVYDTFGRPSDPVSADSMYPGTYASLQTTPAYTTAAAYSHPTSAAAVVQPPSTTQPVVNNAVLRASSTPIQGGHDYTMSSGGSNLQPPQAAAPPSNTSRYYYATPSATPTSTHADNGQGSGYAGYGNGVSVPRPVRSYYLESPAQPQQHPQIATPATANVDYHAYAMSSAPPQPPQQQQQQAMVSAPDPYAAAQRPPPNMMRTPTSSTPAAGYQYPPPTAAAAPPPNTAGYGKSYPSRQQQHLSSVPPHPHQPPPSSTPAVAPVAAASEEYNISGPVPEDPLTAAESYRTHRR</sequence>
<dbReference type="PANTHER" id="PTHR15615:SF27">
    <property type="entry name" value="PHO85 CYCLIN CLG1"/>
    <property type="match status" value="1"/>
</dbReference>
<organism evidence="2 3">
    <name type="scientific">Lichtheimia ornata</name>
    <dbReference type="NCBI Taxonomy" id="688661"/>
    <lineage>
        <taxon>Eukaryota</taxon>
        <taxon>Fungi</taxon>
        <taxon>Fungi incertae sedis</taxon>
        <taxon>Mucoromycota</taxon>
        <taxon>Mucoromycotina</taxon>
        <taxon>Mucoromycetes</taxon>
        <taxon>Mucorales</taxon>
        <taxon>Lichtheimiaceae</taxon>
        <taxon>Lichtheimia</taxon>
    </lineage>
</organism>
<dbReference type="Proteomes" id="UP001234581">
    <property type="component" value="Unassembled WGS sequence"/>
</dbReference>
<gene>
    <name evidence="2" type="ORF">O0I10_003904</name>
</gene>
<keyword evidence="3" id="KW-1185">Reference proteome</keyword>
<dbReference type="InterPro" id="IPR036915">
    <property type="entry name" value="Cyclin-like_sf"/>
</dbReference>
<feature type="region of interest" description="Disordered" evidence="1">
    <location>
        <begin position="36"/>
        <end position="74"/>
    </location>
</feature>
<feature type="compositionally biased region" description="Low complexity" evidence="1">
    <location>
        <begin position="299"/>
        <end position="315"/>
    </location>
</feature>
<dbReference type="SUPFAM" id="SSF47954">
    <property type="entry name" value="Cyclin-like"/>
    <property type="match status" value="1"/>
</dbReference>
<dbReference type="CDD" id="cd20557">
    <property type="entry name" value="CYCLIN_ScPCL1-like"/>
    <property type="match status" value="1"/>
</dbReference>
<protein>
    <submittedName>
        <fullName evidence="2">Uncharacterized protein</fullName>
    </submittedName>
</protein>
<feature type="compositionally biased region" description="Polar residues" evidence="1">
    <location>
        <begin position="11"/>
        <end position="20"/>
    </location>
</feature>
<dbReference type="GeneID" id="83211317"/>
<feature type="compositionally biased region" description="Polar residues" evidence="1">
    <location>
        <begin position="538"/>
        <end position="548"/>
    </location>
</feature>
<proteinExistence type="predicted"/>
<feature type="compositionally biased region" description="Pro residues" evidence="1">
    <location>
        <begin position="708"/>
        <end position="718"/>
    </location>
</feature>
<dbReference type="GO" id="GO:0016538">
    <property type="term" value="F:cyclin-dependent protein serine/threonine kinase regulator activity"/>
    <property type="evidence" value="ECO:0007669"/>
    <property type="project" value="TreeGrafter"/>
</dbReference>
<feature type="compositionally biased region" description="Low complexity" evidence="1">
    <location>
        <begin position="719"/>
        <end position="729"/>
    </location>
</feature>
<feature type="region of interest" description="Disordered" evidence="1">
    <location>
        <begin position="627"/>
        <end position="754"/>
    </location>
</feature>
<dbReference type="PANTHER" id="PTHR15615">
    <property type="match status" value="1"/>
</dbReference>
<feature type="compositionally biased region" description="Pro residues" evidence="1">
    <location>
        <begin position="56"/>
        <end position="68"/>
    </location>
</feature>
<evidence type="ECO:0000313" key="3">
    <source>
        <dbReference type="Proteomes" id="UP001234581"/>
    </source>
</evidence>
<feature type="region of interest" description="Disordered" evidence="1">
    <location>
        <begin position="1"/>
        <end position="20"/>
    </location>
</feature>
<feature type="region of interest" description="Disordered" evidence="1">
    <location>
        <begin position="530"/>
        <end position="589"/>
    </location>
</feature>
<dbReference type="GO" id="GO:0005634">
    <property type="term" value="C:nucleus"/>
    <property type="evidence" value="ECO:0007669"/>
    <property type="project" value="TreeGrafter"/>
</dbReference>
<accession>A0AAD7VAA0</accession>
<feature type="region of interest" description="Disordered" evidence="1">
    <location>
        <begin position="286"/>
        <end position="315"/>
    </location>
</feature>
<evidence type="ECO:0000313" key="2">
    <source>
        <dbReference type="EMBL" id="KAJ8660446.1"/>
    </source>
</evidence>
<comment type="caution">
    <text evidence="2">The sequence shown here is derived from an EMBL/GenBank/DDBJ whole genome shotgun (WGS) entry which is preliminary data.</text>
</comment>
<dbReference type="InterPro" id="IPR013922">
    <property type="entry name" value="Cyclin_PHO80-like"/>
</dbReference>
<dbReference type="AlphaFoldDB" id="A0AAD7VAA0"/>
<name>A0AAD7VAA0_9FUNG</name>